<dbReference type="AlphaFoldDB" id="A0A0D3J2F8"/>
<dbReference type="GeneID" id="17264022"/>
<dbReference type="GO" id="GO:0015979">
    <property type="term" value="P:photosynthesis"/>
    <property type="evidence" value="ECO:0007669"/>
    <property type="project" value="InterPro"/>
</dbReference>
<sequence>MLSLGRRLLISGLLGGGCFTATRRPGSASDVAALYEADDGSVAFALPQGWIGVTLPEQERASRGHLLSVRAQRLDGGASLQAVVDGGSRGRRYGDTLRDLGSLDDIAQGLVSNELFNDDDAKSAGVVSAEQLPAAGPAEYYVVRYQVGAKPAIAKLAVLQQRLYCLRAAVSFFEEASPLRVELEAVAASFRAVAVNADCLERSNRGRAPGEGACRPLRRTAPLMSAAAVRAASGGVRVRIVHGGCSERQANALAYRLQTMFGPHGFSVSTVADAAGRDSFEVECDGELLHSKLTRSLHGDGGCESEEETAVLVAAICERLGLDGSAPVRLYRDG</sequence>
<accession>A0A0D3J2F8</accession>
<dbReference type="SUPFAM" id="SSF55724">
    <property type="entry name" value="Mog1p/PsbP-like"/>
    <property type="match status" value="1"/>
</dbReference>
<protein>
    <recommendedName>
        <fullName evidence="1">PsbP C-terminal domain-containing protein</fullName>
    </recommendedName>
</protein>
<dbReference type="GO" id="GO:0005509">
    <property type="term" value="F:calcium ion binding"/>
    <property type="evidence" value="ECO:0007669"/>
    <property type="project" value="InterPro"/>
</dbReference>
<dbReference type="InterPro" id="IPR002683">
    <property type="entry name" value="PsbP_C"/>
</dbReference>
<dbReference type="GO" id="GO:0019898">
    <property type="term" value="C:extrinsic component of membrane"/>
    <property type="evidence" value="ECO:0007669"/>
    <property type="project" value="InterPro"/>
</dbReference>
<feature type="domain" description="PsbP C-terminal" evidence="1">
    <location>
        <begin position="38"/>
        <end position="191"/>
    </location>
</feature>
<evidence type="ECO:0000313" key="3">
    <source>
        <dbReference type="Proteomes" id="UP000013827"/>
    </source>
</evidence>
<reference evidence="2" key="2">
    <citation type="submission" date="2024-10" db="UniProtKB">
        <authorList>
            <consortium name="EnsemblProtists"/>
        </authorList>
    </citation>
    <scope>IDENTIFICATION</scope>
</reference>
<dbReference type="Gene3D" id="3.40.30.10">
    <property type="entry name" value="Glutaredoxin"/>
    <property type="match status" value="1"/>
</dbReference>
<dbReference type="Proteomes" id="UP000013827">
    <property type="component" value="Unassembled WGS sequence"/>
</dbReference>
<organism evidence="2 3">
    <name type="scientific">Emiliania huxleyi (strain CCMP1516)</name>
    <dbReference type="NCBI Taxonomy" id="280463"/>
    <lineage>
        <taxon>Eukaryota</taxon>
        <taxon>Haptista</taxon>
        <taxon>Haptophyta</taxon>
        <taxon>Prymnesiophyceae</taxon>
        <taxon>Isochrysidales</taxon>
        <taxon>Noelaerhabdaceae</taxon>
        <taxon>Emiliania</taxon>
    </lineage>
</organism>
<dbReference type="Pfam" id="PF01789">
    <property type="entry name" value="PsbP"/>
    <property type="match status" value="1"/>
</dbReference>
<reference evidence="3" key="1">
    <citation type="journal article" date="2013" name="Nature">
        <title>Pan genome of the phytoplankton Emiliania underpins its global distribution.</title>
        <authorList>
            <person name="Read B.A."/>
            <person name="Kegel J."/>
            <person name="Klute M.J."/>
            <person name="Kuo A."/>
            <person name="Lefebvre S.C."/>
            <person name="Maumus F."/>
            <person name="Mayer C."/>
            <person name="Miller J."/>
            <person name="Monier A."/>
            <person name="Salamov A."/>
            <person name="Young J."/>
            <person name="Aguilar M."/>
            <person name="Claverie J.M."/>
            <person name="Frickenhaus S."/>
            <person name="Gonzalez K."/>
            <person name="Herman E.K."/>
            <person name="Lin Y.C."/>
            <person name="Napier J."/>
            <person name="Ogata H."/>
            <person name="Sarno A.F."/>
            <person name="Shmutz J."/>
            <person name="Schroeder D."/>
            <person name="de Vargas C."/>
            <person name="Verret F."/>
            <person name="von Dassow P."/>
            <person name="Valentin K."/>
            <person name="Van de Peer Y."/>
            <person name="Wheeler G."/>
            <person name="Dacks J.B."/>
            <person name="Delwiche C.F."/>
            <person name="Dyhrman S.T."/>
            <person name="Glockner G."/>
            <person name="John U."/>
            <person name="Richards T."/>
            <person name="Worden A.Z."/>
            <person name="Zhang X."/>
            <person name="Grigoriev I.V."/>
            <person name="Allen A.E."/>
            <person name="Bidle K."/>
            <person name="Borodovsky M."/>
            <person name="Bowler C."/>
            <person name="Brownlee C."/>
            <person name="Cock J.M."/>
            <person name="Elias M."/>
            <person name="Gladyshev V.N."/>
            <person name="Groth M."/>
            <person name="Guda C."/>
            <person name="Hadaegh A."/>
            <person name="Iglesias-Rodriguez M.D."/>
            <person name="Jenkins J."/>
            <person name="Jones B.M."/>
            <person name="Lawson T."/>
            <person name="Leese F."/>
            <person name="Lindquist E."/>
            <person name="Lobanov A."/>
            <person name="Lomsadze A."/>
            <person name="Malik S.B."/>
            <person name="Marsh M.E."/>
            <person name="Mackinder L."/>
            <person name="Mock T."/>
            <person name="Mueller-Roeber B."/>
            <person name="Pagarete A."/>
            <person name="Parker M."/>
            <person name="Probert I."/>
            <person name="Quesneville H."/>
            <person name="Raines C."/>
            <person name="Rensing S.A."/>
            <person name="Riano-Pachon D.M."/>
            <person name="Richier S."/>
            <person name="Rokitta S."/>
            <person name="Shiraiwa Y."/>
            <person name="Soanes D.M."/>
            <person name="van der Giezen M."/>
            <person name="Wahlund T.M."/>
            <person name="Williams B."/>
            <person name="Wilson W."/>
            <person name="Wolfe G."/>
            <person name="Wurch L.L."/>
        </authorList>
    </citation>
    <scope>NUCLEOTIDE SEQUENCE</scope>
</reference>
<dbReference type="RefSeq" id="XP_005770122.1">
    <property type="nucleotide sequence ID" value="XM_005770065.1"/>
</dbReference>
<dbReference type="GO" id="GO:0009523">
    <property type="term" value="C:photosystem II"/>
    <property type="evidence" value="ECO:0007669"/>
    <property type="project" value="InterPro"/>
</dbReference>
<evidence type="ECO:0000259" key="1">
    <source>
        <dbReference type="Pfam" id="PF01789"/>
    </source>
</evidence>
<dbReference type="PaxDb" id="2903-EOD17693"/>
<evidence type="ECO:0000313" key="2">
    <source>
        <dbReference type="EnsemblProtists" id="EOD17693"/>
    </source>
</evidence>
<dbReference type="InterPro" id="IPR016123">
    <property type="entry name" value="Mog1/PsbP_a/b/a-sand"/>
</dbReference>
<name>A0A0D3J2F8_EMIH1</name>
<keyword evidence="3" id="KW-1185">Reference proteome</keyword>
<dbReference type="Gene3D" id="3.40.1000.10">
    <property type="entry name" value="Mog1/PsbP, alpha/beta/alpha sandwich"/>
    <property type="match status" value="1"/>
</dbReference>
<proteinExistence type="predicted"/>
<dbReference type="KEGG" id="ehx:EMIHUDRAFT_464118"/>
<dbReference type="HOGENOM" id="CLU_832700_0_0_1"/>
<dbReference type="EnsemblProtists" id="EOD17693">
    <property type="protein sequence ID" value="EOD17693"/>
    <property type="gene ID" value="EMIHUDRAFT_464118"/>
</dbReference>
<dbReference type="PROSITE" id="PS51257">
    <property type="entry name" value="PROKAR_LIPOPROTEIN"/>
    <property type="match status" value="1"/>
</dbReference>